<reference evidence="7 8" key="1">
    <citation type="submission" date="2012-04" db="EMBL/GenBank/DDBJ databases">
        <title>The Genome Sequence of Saprolegnia declina VS20.</title>
        <authorList>
            <consortium name="The Broad Institute Genome Sequencing Platform"/>
            <person name="Russ C."/>
            <person name="Nusbaum C."/>
            <person name="Tyler B."/>
            <person name="van West P."/>
            <person name="Dieguez-Uribeondo J."/>
            <person name="de Bruijn I."/>
            <person name="Tripathy S."/>
            <person name="Jiang R."/>
            <person name="Young S.K."/>
            <person name="Zeng Q."/>
            <person name="Gargeya S."/>
            <person name="Fitzgerald M."/>
            <person name="Haas B."/>
            <person name="Abouelleil A."/>
            <person name="Alvarado L."/>
            <person name="Arachchi H.M."/>
            <person name="Berlin A."/>
            <person name="Chapman S.B."/>
            <person name="Goldberg J."/>
            <person name="Griggs A."/>
            <person name="Gujja S."/>
            <person name="Hansen M."/>
            <person name="Howarth C."/>
            <person name="Imamovic A."/>
            <person name="Larimer J."/>
            <person name="McCowen C."/>
            <person name="Montmayeur A."/>
            <person name="Murphy C."/>
            <person name="Neiman D."/>
            <person name="Pearson M."/>
            <person name="Priest M."/>
            <person name="Roberts A."/>
            <person name="Saif S."/>
            <person name="Shea T."/>
            <person name="Sisk P."/>
            <person name="Sykes S."/>
            <person name="Wortman J."/>
            <person name="Nusbaum C."/>
            <person name="Birren B."/>
        </authorList>
    </citation>
    <scope>NUCLEOTIDE SEQUENCE [LARGE SCALE GENOMIC DNA]</scope>
    <source>
        <strain evidence="7 8">VS20</strain>
    </source>
</reference>
<dbReference type="AlphaFoldDB" id="T0RCD4"/>
<feature type="domain" description="C3H1-type" evidence="6">
    <location>
        <begin position="429"/>
        <end position="456"/>
    </location>
</feature>
<feature type="compositionally biased region" description="Low complexity" evidence="5">
    <location>
        <begin position="197"/>
        <end position="226"/>
    </location>
</feature>
<dbReference type="InterPro" id="IPR008942">
    <property type="entry name" value="ENTH_VHS"/>
</dbReference>
<dbReference type="OrthoDB" id="79367at2759"/>
<dbReference type="OMA" id="SRWGPPK"/>
<dbReference type="SMART" id="SM00582">
    <property type="entry name" value="RPR"/>
    <property type="match status" value="1"/>
</dbReference>
<evidence type="ECO:0000256" key="1">
    <source>
        <dbReference type="ARBA" id="ARBA00022723"/>
    </source>
</evidence>
<proteinExistence type="predicted"/>
<protein>
    <recommendedName>
        <fullName evidence="6">C3H1-type domain-containing protein</fullName>
    </recommendedName>
</protein>
<feature type="region of interest" description="Disordered" evidence="5">
    <location>
        <begin position="454"/>
        <end position="475"/>
    </location>
</feature>
<evidence type="ECO:0000256" key="4">
    <source>
        <dbReference type="PROSITE-ProRule" id="PRU00723"/>
    </source>
</evidence>
<dbReference type="InterPro" id="IPR006569">
    <property type="entry name" value="CID_dom"/>
</dbReference>
<dbReference type="Proteomes" id="UP000030762">
    <property type="component" value="Unassembled WGS sequence"/>
</dbReference>
<gene>
    <name evidence="7" type="ORF">SDRG_14884</name>
</gene>
<dbReference type="STRING" id="1156394.T0RCD4"/>
<dbReference type="SUPFAM" id="SSF90229">
    <property type="entry name" value="CCCH zinc finger"/>
    <property type="match status" value="1"/>
</dbReference>
<evidence type="ECO:0000256" key="5">
    <source>
        <dbReference type="SAM" id="MobiDB-lite"/>
    </source>
</evidence>
<name>T0RCD4_SAPDV</name>
<organism evidence="7 8">
    <name type="scientific">Saprolegnia diclina (strain VS20)</name>
    <dbReference type="NCBI Taxonomy" id="1156394"/>
    <lineage>
        <taxon>Eukaryota</taxon>
        <taxon>Sar</taxon>
        <taxon>Stramenopiles</taxon>
        <taxon>Oomycota</taxon>
        <taxon>Saprolegniomycetes</taxon>
        <taxon>Saprolegniales</taxon>
        <taxon>Saprolegniaceae</taxon>
        <taxon>Saprolegnia</taxon>
    </lineage>
</organism>
<dbReference type="InterPro" id="IPR000571">
    <property type="entry name" value="Znf_CCCH"/>
</dbReference>
<feature type="compositionally biased region" description="Basic and acidic residues" evidence="5">
    <location>
        <begin position="266"/>
        <end position="277"/>
    </location>
</feature>
<dbReference type="Gene3D" id="1.25.40.90">
    <property type="match status" value="1"/>
</dbReference>
<feature type="compositionally biased region" description="Low complexity" evidence="5">
    <location>
        <begin position="507"/>
        <end position="521"/>
    </location>
</feature>
<feature type="region of interest" description="Disordered" evidence="5">
    <location>
        <begin position="598"/>
        <end position="617"/>
    </location>
</feature>
<dbReference type="Pfam" id="PF00642">
    <property type="entry name" value="zf-CCCH"/>
    <property type="match status" value="1"/>
</dbReference>
<dbReference type="InterPro" id="IPR036855">
    <property type="entry name" value="Znf_CCCH_sf"/>
</dbReference>
<keyword evidence="1 4" id="KW-0479">Metal-binding</keyword>
<dbReference type="EMBL" id="JH767211">
    <property type="protein sequence ID" value="EQC27262.1"/>
    <property type="molecule type" value="Genomic_DNA"/>
</dbReference>
<dbReference type="eggNOG" id="KOG0132">
    <property type="taxonomic scope" value="Eukaryota"/>
</dbReference>
<dbReference type="SUPFAM" id="SSF48464">
    <property type="entry name" value="ENTH/VHS domain"/>
    <property type="match status" value="1"/>
</dbReference>
<dbReference type="GeneID" id="19955611"/>
<feature type="region of interest" description="Disordered" evidence="5">
    <location>
        <begin position="176"/>
        <end position="425"/>
    </location>
</feature>
<dbReference type="Pfam" id="PF04818">
    <property type="entry name" value="CID"/>
    <property type="match status" value="1"/>
</dbReference>
<feature type="region of interest" description="Disordered" evidence="5">
    <location>
        <begin position="502"/>
        <end position="586"/>
    </location>
</feature>
<feature type="compositionally biased region" description="Polar residues" evidence="5">
    <location>
        <begin position="376"/>
        <end position="392"/>
    </location>
</feature>
<feature type="region of interest" description="Disordered" evidence="5">
    <location>
        <begin position="135"/>
        <end position="158"/>
    </location>
</feature>
<feature type="compositionally biased region" description="Low complexity" evidence="5">
    <location>
        <begin position="549"/>
        <end position="560"/>
    </location>
</feature>
<evidence type="ECO:0000256" key="2">
    <source>
        <dbReference type="ARBA" id="ARBA00022771"/>
    </source>
</evidence>
<evidence type="ECO:0000313" key="8">
    <source>
        <dbReference type="Proteomes" id="UP000030762"/>
    </source>
</evidence>
<evidence type="ECO:0000256" key="3">
    <source>
        <dbReference type="ARBA" id="ARBA00022833"/>
    </source>
</evidence>
<keyword evidence="3 4" id="KW-0862">Zinc</keyword>
<feature type="compositionally biased region" description="Basic residues" evidence="5">
    <location>
        <begin position="245"/>
        <end position="265"/>
    </location>
</feature>
<dbReference type="VEuPathDB" id="FungiDB:SDRG_14884"/>
<feature type="compositionally biased region" description="Low complexity" evidence="5">
    <location>
        <begin position="405"/>
        <end position="421"/>
    </location>
</feature>
<dbReference type="FunFam" id="4.10.1000.10:FF:000003">
    <property type="entry name" value="Zinc finger CCCH domain-containing protein"/>
    <property type="match status" value="1"/>
</dbReference>
<dbReference type="RefSeq" id="XP_008619265.1">
    <property type="nucleotide sequence ID" value="XM_008621043.1"/>
</dbReference>
<dbReference type="GO" id="GO:0010468">
    <property type="term" value="P:regulation of gene expression"/>
    <property type="evidence" value="ECO:0007669"/>
    <property type="project" value="UniProtKB-ARBA"/>
</dbReference>
<evidence type="ECO:0000313" key="7">
    <source>
        <dbReference type="EMBL" id="EQC27262.1"/>
    </source>
</evidence>
<keyword evidence="8" id="KW-1185">Reference proteome</keyword>
<dbReference type="InParanoid" id="T0RCD4"/>
<sequence length="617" mass="65703">MALSWKEGEAEIKDALAQIATPKGTSATRVKAASAVCMRLIKDYKRVVHAIETMMWKSEHPLGFLFVIDAVIRQSQAKYGVEKDVLAARFSKHLSHTISAVKHLPPDAKDQAHRIVHDWAARRVYSRDDITKAGGAEFLATPPPPPAASTSTAPPLNSDAEKEKLAMLLDNIKRMKQQREEKNHDSRAPSGSPPSHAPSSSSYAAVPPSQSSYSSYAPQSQTSAPSNGPRYGQPSSPRRDSPRSSRGRSRSRSPRRTRMRSRSRSPVRDSGSRRRPDPVQPPPQQQSFYGEPSSYRQSSPSFNQGPPRGSFGQSASSSSSFQQSPPASSYNQGPPSSSYNQGPSSSSFNQGPPSSSYTQGPSSSSFGQGPPSSGFNQGPPSSSGFNQGPPSSGFNQGGPPPFRQGPPSSAPHQGGSSFGQPSFGGGGGGFTKGVCFDYAQGRCFRGASCRFLHDGPTQQPGEPGARPPRPQLKTRLCMNFPSGNCRYGDRCTFAHGETQLGSAVETSSSSMPPRSSPHAPSTYGPPPTKVAEYPPYTSNNTSIGAAITSSSLAQSQSSGSPKRVRQSRWGAKPAVTEAPPAPVPVPVVAPVVAPVKHFEEEEPAPAPEFTLEYDDDE</sequence>
<keyword evidence="2 4" id="KW-0863">Zinc-finger</keyword>
<dbReference type="GO" id="GO:0008270">
    <property type="term" value="F:zinc ion binding"/>
    <property type="evidence" value="ECO:0007669"/>
    <property type="project" value="UniProtKB-KW"/>
</dbReference>
<feature type="compositionally biased region" description="Low complexity" evidence="5">
    <location>
        <begin position="309"/>
        <end position="375"/>
    </location>
</feature>
<feature type="zinc finger region" description="C3H1-type" evidence="4">
    <location>
        <begin position="471"/>
        <end position="498"/>
    </location>
</feature>
<dbReference type="PROSITE" id="PS50103">
    <property type="entry name" value="ZF_C3H1"/>
    <property type="match status" value="2"/>
</dbReference>
<feature type="compositionally biased region" description="Polar residues" evidence="5">
    <location>
        <begin position="294"/>
        <end position="304"/>
    </location>
</feature>
<evidence type="ECO:0000259" key="6">
    <source>
        <dbReference type="PROSITE" id="PS50103"/>
    </source>
</evidence>
<dbReference type="SMART" id="SM00356">
    <property type="entry name" value="ZnF_C3H1"/>
    <property type="match status" value="2"/>
</dbReference>
<dbReference type="GO" id="GO:0051252">
    <property type="term" value="P:regulation of RNA metabolic process"/>
    <property type="evidence" value="ECO:0007669"/>
    <property type="project" value="UniProtKB-ARBA"/>
</dbReference>
<feature type="compositionally biased region" description="Basic and acidic residues" evidence="5">
    <location>
        <begin position="176"/>
        <end position="187"/>
    </location>
</feature>
<feature type="domain" description="C3H1-type" evidence="6">
    <location>
        <begin position="471"/>
        <end position="498"/>
    </location>
</feature>
<dbReference type="Gene3D" id="3.30.1370.210">
    <property type="match status" value="1"/>
</dbReference>
<accession>T0RCD4</accession>
<feature type="zinc finger region" description="C3H1-type" evidence="4">
    <location>
        <begin position="429"/>
        <end position="456"/>
    </location>
</feature>